<evidence type="ECO:0000313" key="1">
    <source>
        <dbReference type="EMBL" id="KIJ98569.1"/>
    </source>
</evidence>
<organism evidence="1 2">
    <name type="scientific">Laccaria amethystina LaAM-08-1</name>
    <dbReference type="NCBI Taxonomy" id="1095629"/>
    <lineage>
        <taxon>Eukaryota</taxon>
        <taxon>Fungi</taxon>
        <taxon>Dikarya</taxon>
        <taxon>Basidiomycota</taxon>
        <taxon>Agaricomycotina</taxon>
        <taxon>Agaricomycetes</taxon>
        <taxon>Agaricomycetidae</taxon>
        <taxon>Agaricales</taxon>
        <taxon>Agaricineae</taxon>
        <taxon>Hydnangiaceae</taxon>
        <taxon>Laccaria</taxon>
    </lineage>
</organism>
<dbReference type="HOGENOM" id="CLU_2386492_0_0_1"/>
<dbReference type="Pfam" id="PF04305">
    <property type="entry name" value="DUF455"/>
    <property type="match status" value="1"/>
</dbReference>
<gene>
    <name evidence="1" type="ORF">K443DRAFT_9079</name>
</gene>
<dbReference type="Proteomes" id="UP000054477">
    <property type="component" value="Unassembled WGS sequence"/>
</dbReference>
<proteinExistence type="predicted"/>
<evidence type="ECO:0000313" key="2">
    <source>
        <dbReference type="Proteomes" id="UP000054477"/>
    </source>
</evidence>
<keyword evidence="2" id="KW-1185">Reference proteome</keyword>
<dbReference type="AlphaFoldDB" id="A0A0C9WMX0"/>
<dbReference type="PANTHER" id="PTHR42782">
    <property type="entry name" value="SI:CH73-314G15.3"/>
    <property type="match status" value="1"/>
</dbReference>
<sequence length="94" mass="10135">MALDDSKHFTLLTSRISAISPTTPPGNPQHPHPSARLAIIHLVREARGLDVNPGTIDRFRRTGDLESVKAMEVIHAARHRGASVIHLGVCKGGC</sequence>
<dbReference type="EMBL" id="KN838666">
    <property type="protein sequence ID" value="KIJ98569.1"/>
    <property type="molecule type" value="Genomic_DNA"/>
</dbReference>
<reference evidence="1 2" key="1">
    <citation type="submission" date="2014-04" db="EMBL/GenBank/DDBJ databases">
        <authorList>
            <consortium name="DOE Joint Genome Institute"/>
            <person name="Kuo A."/>
            <person name="Kohler A."/>
            <person name="Nagy L.G."/>
            <person name="Floudas D."/>
            <person name="Copeland A."/>
            <person name="Barry K.W."/>
            <person name="Cichocki N."/>
            <person name="Veneault-Fourrey C."/>
            <person name="LaButti K."/>
            <person name="Lindquist E.A."/>
            <person name="Lipzen A."/>
            <person name="Lundell T."/>
            <person name="Morin E."/>
            <person name="Murat C."/>
            <person name="Sun H."/>
            <person name="Tunlid A."/>
            <person name="Henrissat B."/>
            <person name="Grigoriev I.V."/>
            <person name="Hibbett D.S."/>
            <person name="Martin F."/>
            <person name="Nordberg H.P."/>
            <person name="Cantor M.N."/>
            <person name="Hua S.X."/>
        </authorList>
    </citation>
    <scope>NUCLEOTIDE SEQUENCE [LARGE SCALE GENOMIC DNA]</scope>
    <source>
        <strain evidence="1 2">LaAM-08-1</strain>
    </source>
</reference>
<dbReference type="STRING" id="1095629.A0A0C9WMX0"/>
<dbReference type="PANTHER" id="PTHR42782:SF2">
    <property type="entry name" value="3-OXOACYL-[ACYL-CARRIER-PROTEIN] SYNTHASE-LIKE PROTEIN"/>
    <property type="match status" value="1"/>
</dbReference>
<protein>
    <submittedName>
        <fullName evidence="1">Uncharacterized protein</fullName>
    </submittedName>
</protein>
<name>A0A0C9WMX0_9AGAR</name>
<reference evidence="2" key="2">
    <citation type="submission" date="2015-01" db="EMBL/GenBank/DDBJ databases">
        <title>Evolutionary Origins and Diversification of the Mycorrhizal Mutualists.</title>
        <authorList>
            <consortium name="DOE Joint Genome Institute"/>
            <consortium name="Mycorrhizal Genomics Consortium"/>
            <person name="Kohler A."/>
            <person name="Kuo A."/>
            <person name="Nagy L.G."/>
            <person name="Floudas D."/>
            <person name="Copeland A."/>
            <person name="Barry K.W."/>
            <person name="Cichocki N."/>
            <person name="Veneault-Fourrey C."/>
            <person name="LaButti K."/>
            <person name="Lindquist E.A."/>
            <person name="Lipzen A."/>
            <person name="Lundell T."/>
            <person name="Morin E."/>
            <person name="Murat C."/>
            <person name="Riley R."/>
            <person name="Ohm R."/>
            <person name="Sun H."/>
            <person name="Tunlid A."/>
            <person name="Henrissat B."/>
            <person name="Grigoriev I.V."/>
            <person name="Hibbett D.S."/>
            <person name="Martin F."/>
        </authorList>
    </citation>
    <scope>NUCLEOTIDE SEQUENCE [LARGE SCALE GENOMIC DNA]</scope>
    <source>
        <strain evidence="2">LaAM-08-1</strain>
    </source>
</reference>
<dbReference type="OrthoDB" id="426882at2759"/>
<accession>A0A0C9WMX0</accession>
<dbReference type="InterPro" id="IPR007402">
    <property type="entry name" value="DUF455"/>
</dbReference>